<reference evidence="3" key="1">
    <citation type="submission" date="2016-10" db="EMBL/GenBank/DDBJ databases">
        <authorList>
            <person name="Varghese N."/>
            <person name="Submissions S."/>
        </authorList>
    </citation>
    <scope>NUCLEOTIDE SEQUENCE [LARGE SCALE GENOMIC DNA]</scope>
    <source>
        <strain evidence="3">CGMCC 1.11012</strain>
    </source>
</reference>
<evidence type="ECO:0000313" key="2">
    <source>
        <dbReference type="EMBL" id="SDH75026.1"/>
    </source>
</evidence>
<protein>
    <submittedName>
        <fullName evidence="2">Glycerophosphoryl diester phosphodiesterase</fullName>
    </submittedName>
</protein>
<organism evidence="2 3">
    <name type="scientific">Paenibacillus typhae</name>
    <dbReference type="NCBI Taxonomy" id="1174501"/>
    <lineage>
        <taxon>Bacteria</taxon>
        <taxon>Bacillati</taxon>
        <taxon>Bacillota</taxon>
        <taxon>Bacilli</taxon>
        <taxon>Bacillales</taxon>
        <taxon>Paenibacillaceae</taxon>
        <taxon>Paenibacillus</taxon>
    </lineage>
</organism>
<dbReference type="Proteomes" id="UP000199050">
    <property type="component" value="Unassembled WGS sequence"/>
</dbReference>
<dbReference type="AlphaFoldDB" id="A0A1G8EYQ3"/>
<dbReference type="PROSITE" id="PS51704">
    <property type="entry name" value="GP_PDE"/>
    <property type="match status" value="1"/>
</dbReference>
<dbReference type="SUPFAM" id="SSF51695">
    <property type="entry name" value="PLC-like phosphodiesterases"/>
    <property type="match status" value="1"/>
</dbReference>
<keyword evidence="3" id="KW-1185">Reference proteome</keyword>
<dbReference type="Pfam" id="PF03009">
    <property type="entry name" value="GDPD"/>
    <property type="match status" value="1"/>
</dbReference>
<dbReference type="STRING" id="1174501.SAMN05216192_10170"/>
<dbReference type="OrthoDB" id="384721at2"/>
<name>A0A1G8EYQ3_9BACL</name>
<proteinExistence type="predicted"/>
<dbReference type="RefSeq" id="WP_090711100.1">
    <property type="nucleotide sequence ID" value="NZ_CBCSKY010000010.1"/>
</dbReference>
<dbReference type="PANTHER" id="PTHR46211:SF1">
    <property type="entry name" value="GLYCEROPHOSPHODIESTER PHOSPHODIESTERASE, CYTOPLASMIC"/>
    <property type="match status" value="1"/>
</dbReference>
<sequence>MQNICVAHRGFSGKAPENTLAAVRMALALPFVSWMEIDVQLTRDGVPVVIHDFTLDRTTNGHGKVKNMDFEPMRRLDAGSWKGRAFRGEKVPSLEEVLDLASGRLKLNIELKTSGDMYPGLEKAVIDLVSSKGMRDEVVLTSFDAGVLKRIKEQDPRFHTGLIFDSRLGDPARKVKELDCSFLSISFARLSPGLARLLAERGIKMMAWTVDKAKEMHRLAEMHSEIMICTNRPDVWGDTFLKA</sequence>
<dbReference type="InterPro" id="IPR017946">
    <property type="entry name" value="PLC-like_Pdiesterase_TIM-brl"/>
</dbReference>
<accession>A0A1G8EYQ3</accession>
<gene>
    <name evidence="2" type="ORF">SAMN05216192_10170</name>
</gene>
<dbReference type="EMBL" id="FNDX01000001">
    <property type="protein sequence ID" value="SDH75026.1"/>
    <property type="molecule type" value="Genomic_DNA"/>
</dbReference>
<dbReference type="InterPro" id="IPR030395">
    <property type="entry name" value="GP_PDE_dom"/>
</dbReference>
<feature type="domain" description="GP-PDE" evidence="1">
    <location>
        <begin position="3"/>
        <end position="240"/>
    </location>
</feature>
<dbReference type="GO" id="GO:0008081">
    <property type="term" value="F:phosphoric diester hydrolase activity"/>
    <property type="evidence" value="ECO:0007669"/>
    <property type="project" value="InterPro"/>
</dbReference>
<dbReference type="Gene3D" id="3.20.20.190">
    <property type="entry name" value="Phosphatidylinositol (PI) phosphodiesterase"/>
    <property type="match status" value="1"/>
</dbReference>
<dbReference type="GO" id="GO:0006629">
    <property type="term" value="P:lipid metabolic process"/>
    <property type="evidence" value="ECO:0007669"/>
    <property type="project" value="InterPro"/>
</dbReference>
<evidence type="ECO:0000313" key="3">
    <source>
        <dbReference type="Proteomes" id="UP000199050"/>
    </source>
</evidence>
<evidence type="ECO:0000259" key="1">
    <source>
        <dbReference type="PROSITE" id="PS51704"/>
    </source>
</evidence>
<dbReference type="PANTHER" id="PTHR46211">
    <property type="entry name" value="GLYCEROPHOSPHORYL DIESTER PHOSPHODIESTERASE"/>
    <property type="match status" value="1"/>
</dbReference>